<keyword evidence="11" id="KW-1185">Reference proteome</keyword>
<keyword evidence="5 8" id="KW-0812">Transmembrane</keyword>
<dbReference type="GO" id="GO:0005886">
    <property type="term" value="C:plasma membrane"/>
    <property type="evidence" value="ECO:0007669"/>
    <property type="project" value="UniProtKB-SubCell"/>
</dbReference>
<dbReference type="GO" id="GO:0022857">
    <property type="term" value="F:transmembrane transporter activity"/>
    <property type="evidence" value="ECO:0007669"/>
    <property type="project" value="InterPro"/>
</dbReference>
<dbReference type="CDD" id="cd17503">
    <property type="entry name" value="MFS_LmrB_MDR_like"/>
    <property type="match status" value="1"/>
</dbReference>
<evidence type="ECO:0000313" key="11">
    <source>
        <dbReference type="Proteomes" id="UP000553776"/>
    </source>
</evidence>
<evidence type="ECO:0000256" key="4">
    <source>
        <dbReference type="ARBA" id="ARBA00022475"/>
    </source>
</evidence>
<dbReference type="Gene3D" id="1.20.1250.20">
    <property type="entry name" value="MFS general substrate transporter like domains"/>
    <property type="match status" value="1"/>
</dbReference>
<gene>
    <name evidence="10" type="ORF">H7B90_15065</name>
</gene>
<feature type="transmembrane region" description="Helical" evidence="8">
    <location>
        <begin position="122"/>
        <end position="143"/>
    </location>
</feature>
<dbReference type="Gene3D" id="1.20.1720.10">
    <property type="entry name" value="Multidrug resistance protein D"/>
    <property type="match status" value="1"/>
</dbReference>
<evidence type="ECO:0000256" key="5">
    <source>
        <dbReference type="ARBA" id="ARBA00022692"/>
    </source>
</evidence>
<feature type="transmembrane region" description="Helical" evidence="8">
    <location>
        <begin position="25"/>
        <end position="44"/>
    </location>
</feature>
<reference evidence="10 11" key="1">
    <citation type="submission" date="2020-08" db="EMBL/GenBank/DDBJ databases">
        <title>Cohnella phylogeny.</title>
        <authorList>
            <person name="Dunlap C."/>
        </authorList>
    </citation>
    <scope>NUCLEOTIDE SEQUENCE [LARGE SCALE GENOMIC DNA]</scope>
    <source>
        <strain evidence="10 11">DSM 25239</strain>
    </source>
</reference>
<feature type="transmembrane region" description="Helical" evidence="8">
    <location>
        <begin position="64"/>
        <end position="85"/>
    </location>
</feature>
<dbReference type="Pfam" id="PF07690">
    <property type="entry name" value="MFS_1"/>
    <property type="match status" value="1"/>
</dbReference>
<keyword evidence="3" id="KW-0813">Transport</keyword>
<accession>A0A841TW23</accession>
<protein>
    <submittedName>
        <fullName evidence="10">DHA2 family efflux MFS transporter permease subunit</fullName>
    </submittedName>
</protein>
<evidence type="ECO:0000256" key="8">
    <source>
        <dbReference type="SAM" id="Phobius"/>
    </source>
</evidence>
<feature type="transmembrane region" description="Helical" evidence="8">
    <location>
        <begin position="349"/>
        <end position="367"/>
    </location>
</feature>
<dbReference type="EMBL" id="JACJVR010000057">
    <property type="protein sequence ID" value="MBB6692727.1"/>
    <property type="molecule type" value="Genomic_DNA"/>
</dbReference>
<organism evidence="10 11">
    <name type="scientific">Cohnella xylanilytica</name>
    <dbReference type="NCBI Taxonomy" id="557555"/>
    <lineage>
        <taxon>Bacteria</taxon>
        <taxon>Bacillati</taxon>
        <taxon>Bacillota</taxon>
        <taxon>Bacilli</taxon>
        <taxon>Bacillales</taxon>
        <taxon>Paenibacillaceae</taxon>
        <taxon>Cohnella</taxon>
    </lineage>
</organism>
<sequence>MSIQNSTASEPAAAQASAERPPSSLVRILVPLAVLIAGAFMVMFDSTAVNLVVPRLIEEFGSSYPVVQWAVTGYVLAESAVIPLTGWLCDRFGTKRISLLAIGTFTAGSLLCALAPSIETLIASRIVQGLGGGMIVPILFAFAYRISPPDRIGKIMGIVVIPILFAPALGPVLSGWIADSGSWHWIFAVNVPIGAIAIAAGIRKLPALERQPVARLDLPGMLLAPVAFAGLCYGISEGGSGWGSAKAVLGIGIGLAALVAFVAVELKKRDPLLELRVFGARGFAVNIVVLWIAVFVQFGSLFLVPQALQYARGFRPSEAGLILLPYVLFAAISNQIGGRLYDRRGIRPVALTGFGLLSVAMLLMSTVSGETSAYGIVICLIVIGASVGFCVMPLTAHLMKLSPPPLIGRVTSLSGSIQQVVVALAVSTLATLIASRFASYSGAGGASDDAWPPAFRDAFLLLAGISVAGFVLSVRIRKPTGARELGDEQEEG</sequence>
<keyword evidence="4" id="KW-1003">Cell membrane</keyword>
<feature type="transmembrane region" description="Helical" evidence="8">
    <location>
        <begin position="278"/>
        <end position="299"/>
    </location>
</feature>
<evidence type="ECO:0000313" key="10">
    <source>
        <dbReference type="EMBL" id="MBB6692727.1"/>
    </source>
</evidence>
<dbReference type="InterPro" id="IPR020846">
    <property type="entry name" value="MFS_dom"/>
</dbReference>
<dbReference type="SUPFAM" id="SSF103473">
    <property type="entry name" value="MFS general substrate transporter"/>
    <property type="match status" value="1"/>
</dbReference>
<keyword evidence="7 8" id="KW-0472">Membrane</keyword>
<dbReference type="InterPro" id="IPR004638">
    <property type="entry name" value="EmrB-like"/>
</dbReference>
<feature type="transmembrane region" description="Helical" evidence="8">
    <location>
        <begin position="155"/>
        <end position="177"/>
    </location>
</feature>
<dbReference type="NCBIfam" id="TIGR00711">
    <property type="entry name" value="efflux_EmrB"/>
    <property type="match status" value="1"/>
</dbReference>
<dbReference type="InterPro" id="IPR036259">
    <property type="entry name" value="MFS_trans_sf"/>
</dbReference>
<comment type="subcellular location">
    <subcellularLocation>
        <location evidence="1">Cell membrane</location>
        <topology evidence="1">Multi-pass membrane protein</topology>
    </subcellularLocation>
</comment>
<evidence type="ECO:0000256" key="3">
    <source>
        <dbReference type="ARBA" id="ARBA00022448"/>
    </source>
</evidence>
<feature type="transmembrane region" description="Helical" evidence="8">
    <location>
        <begin position="248"/>
        <end position="266"/>
    </location>
</feature>
<evidence type="ECO:0000256" key="1">
    <source>
        <dbReference type="ARBA" id="ARBA00004651"/>
    </source>
</evidence>
<name>A0A841TW23_9BACL</name>
<proteinExistence type="inferred from homology"/>
<comment type="similarity">
    <text evidence="2">Belongs to the major facilitator superfamily. EmrB family.</text>
</comment>
<dbReference type="PROSITE" id="PS50850">
    <property type="entry name" value="MFS"/>
    <property type="match status" value="1"/>
</dbReference>
<feature type="transmembrane region" description="Helical" evidence="8">
    <location>
        <begin position="420"/>
        <end position="438"/>
    </location>
</feature>
<feature type="transmembrane region" description="Helical" evidence="8">
    <location>
        <begin position="214"/>
        <end position="236"/>
    </location>
</feature>
<comment type="caution">
    <text evidence="10">The sequence shown here is derived from an EMBL/GenBank/DDBJ whole genome shotgun (WGS) entry which is preliminary data.</text>
</comment>
<feature type="transmembrane region" description="Helical" evidence="8">
    <location>
        <begin position="373"/>
        <end position="399"/>
    </location>
</feature>
<feature type="transmembrane region" description="Helical" evidence="8">
    <location>
        <begin position="97"/>
        <end position="116"/>
    </location>
</feature>
<keyword evidence="6 8" id="KW-1133">Transmembrane helix</keyword>
<dbReference type="AlphaFoldDB" id="A0A841TW23"/>
<evidence type="ECO:0000256" key="2">
    <source>
        <dbReference type="ARBA" id="ARBA00008537"/>
    </source>
</evidence>
<dbReference type="InterPro" id="IPR011701">
    <property type="entry name" value="MFS"/>
</dbReference>
<feature type="domain" description="Major facilitator superfamily (MFS) profile" evidence="9">
    <location>
        <begin position="31"/>
        <end position="481"/>
    </location>
</feature>
<evidence type="ECO:0000256" key="6">
    <source>
        <dbReference type="ARBA" id="ARBA00022989"/>
    </source>
</evidence>
<feature type="transmembrane region" description="Helical" evidence="8">
    <location>
        <begin position="183"/>
        <end position="202"/>
    </location>
</feature>
<feature type="transmembrane region" description="Helical" evidence="8">
    <location>
        <begin position="319"/>
        <end position="337"/>
    </location>
</feature>
<dbReference type="Proteomes" id="UP000553776">
    <property type="component" value="Unassembled WGS sequence"/>
</dbReference>
<dbReference type="PANTHER" id="PTHR42718">
    <property type="entry name" value="MAJOR FACILITATOR SUPERFAMILY MULTIDRUG TRANSPORTER MFSC"/>
    <property type="match status" value="1"/>
</dbReference>
<dbReference type="PANTHER" id="PTHR42718:SF9">
    <property type="entry name" value="MAJOR FACILITATOR SUPERFAMILY MULTIDRUG TRANSPORTER MFSC"/>
    <property type="match status" value="1"/>
</dbReference>
<evidence type="ECO:0000256" key="7">
    <source>
        <dbReference type="ARBA" id="ARBA00023136"/>
    </source>
</evidence>
<feature type="transmembrane region" description="Helical" evidence="8">
    <location>
        <begin position="458"/>
        <end position="476"/>
    </location>
</feature>
<evidence type="ECO:0000259" key="9">
    <source>
        <dbReference type="PROSITE" id="PS50850"/>
    </source>
</evidence>
<dbReference type="RefSeq" id="WP_185136709.1">
    <property type="nucleotide sequence ID" value="NZ_JACJVR010000057.1"/>
</dbReference>